<dbReference type="GO" id="GO:0010387">
    <property type="term" value="P:COP9 signalosome assembly"/>
    <property type="evidence" value="ECO:0007669"/>
    <property type="project" value="InterPro"/>
</dbReference>
<dbReference type="AlphaFoldDB" id="A0A0L7L253"/>
<dbReference type="GO" id="GO:0008180">
    <property type="term" value="C:COP9 signalosome"/>
    <property type="evidence" value="ECO:0007669"/>
    <property type="project" value="UniProtKB-KW"/>
</dbReference>
<keyword evidence="4" id="KW-0736">Signalosome</keyword>
<dbReference type="Proteomes" id="UP000037510">
    <property type="component" value="Unassembled WGS sequence"/>
</dbReference>
<evidence type="ECO:0000256" key="2">
    <source>
        <dbReference type="ARBA" id="ARBA00004496"/>
    </source>
</evidence>
<dbReference type="GO" id="GO:0000338">
    <property type="term" value="P:protein deneddylation"/>
    <property type="evidence" value="ECO:0007669"/>
    <property type="project" value="InterPro"/>
</dbReference>
<gene>
    <name evidence="7" type="ORF">OBRU01_17098</name>
</gene>
<comment type="subcellular location">
    <subcellularLocation>
        <location evidence="2">Cytoplasm</location>
    </subcellularLocation>
    <subcellularLocation>
        <location evidence="1">Nucleus</location>
    </subcellularLocation>
</comment>
<keyword evidence="3" id="KW-0963">Cytoplasm</keyword>
<protein>
    <recommendedName>
        <fullName evidence="6">CSN8/PSMD8/EIF3K domain-containing protein</fullName>
    </recommendedName>
</protein>
<comment type="caution">
    <text evidence="7">The sequence shown here is derived from an EMBL/GenBank/DDBJ whole genome shotgun (WGS) entry which is preliminary data.</text>
</comment>
<dbReference type="STRING" id="104452.A0A0L7L253"/>
<dbReference type="GO" id="GO:0005737">
    <property type="term" value="C:cytoplasm"/>
    <property type="evidence" value="ECO:0007669"/>
    <property type="project" value="UniProtKB-SubCell"/>
</dbReference>
<evidence type="ECO:0000256" key="3">
    <source>
        <dbReference type="ARBA" id="ARBA00022490"/>
    </source>
</evidence>
<dbReference type="Gene3D" id="1.25.40.990">
    <property type="match status" value="1"/>
</dbReference>
<evidence type="ECO:0000256" key="1">
    <source>
        <dbReference type="ARBA" id="ARBA00004123"/>
    </source>
</evidence>
<evidence type="ECO:0000259" key="6">
    <source>
        <dbReference type="Pfam" id="PF10075"/>
    </source>
</evidence>
<dbReference type="Pfam" id="PF10075">
    <property type="entry name" value="CSN8_PSD8_EIF3K"/>
    <property type="match status" value="1"/>
</dbReference>
<dbReference type="PANTHER" id="PTHR13339:SF0">
    <property type="entry name" value="COP9 SIGNALOSOME COMPLEX SUBUNIT 8"/>
    <property type="match status" value="1"/>
</dbReference>
<reference evidence="7 8" key="1">
    <citation type="journal article" date="2015" name="Genome Biol. Evol.">
        <title>The genome of winter moth (Operophtera brumata) provides a genomic perspective on sexual dimorphism and phenology.</title>
        <authorList>
            <person name="Derks M.F."/>
            <person name="Smit S."/>
            <person name="Salis L."/>
            <person name="Schijlen E."/>
            <person name="Bossers A."/>
            <person name="Mateman C."/>
            <person name="Pijl A.S."/>
            <person name="de Ridder D."/>
            <person name="Groenen M.A."/>
            <person name="Visser M.E."/>
            <person name="Megens H.J."/>
        </authorList>
    </citation>
    <scope>NUCLEOTIDE SEQUENCE [LARGE SCALE GENOMIC DNA]</scope>
    <source>
        <strain evidence="7">WM2013NL</strain>
        <tissue evidence="7">Head and thorax</tissue>
    </source>
</reference>
<dbReference type="PANTHER" id="PTHR13339">
    <property type="entry name" value="COP9 SIGNALOSOME COMPLEX SUBUNIT 8"/>
    <property type="match status" value="1"/>
</dbReference>
<sequence length="185" mass="20862">MLTNFDKMCADLEKQELEASTGVASPTTYAQLLAIYLYQNDLCNAKFLWKRIPQNIITGNPDISAVWAVGQKLWKKDLAGTYQALAAYNWVEPVAAIIRALEEKIRERTLKMIGNSYSNISIDSVVTMTGLSREACLQVFRDRKWTLTEDNLSVDPTPPVVPAPLHTSSEDQLFKLTEFVTFLEN</sequence>
<keyword evidence="8" id="KW-1185">Reference proteome</keyword>
<keyword evidence="5" id="KW-0539">Nucleus</keyword>
<evidence type="ECO:0000256" key="4">
    <source>
        <dbReference type="ARBA" id="ARBA00022790"/>
    </source>
</evidence>
<dbReference type="InterPro" id="IPR033464">
    <property type="entry name" value="CSN8_PSD8_EIF3K"/>
</dbReference>
<dbReference type="InterPro" id="IPR033205">
    <property type="entry name" value="COP9_CSN8"/>
</dbReference>
<accession>A0A0L7L253</accession>
<organism evidence="7 8">
    <name type="scientific">Operophtera brumata</name>
    <name type="common">Winter moth</name>
    <name type="synonym">Phalaena brumata</name>
    <dbReference type="NCBI Taxonomy" id="104452"/>
    <lineage>
        <taxon>Eukaryota</taxon>
        <taxon>Metazoa</taxon>
        <taxon>Ecdysozoa</taxon>
        <taxon>Arthropoda</taxon>
        <taxon>Hexapoda</taxon>
        <taxon>Insecta</taxon>
        <taxon>Pterygota</taxon>
        <taxon>Neoptera</taxon>
        <taxon>Endopterygota</taxon>
        <taxon>Lepidoptera</taxon>
        <taxon>Glossata</taxon>
        <taxon>Ditrysia</taxon>
        <taxon>Geometroidea</taxon>
        <taxon>Geometridae</taxon>
        <taxon>Larentiinae</taxon>
        <taxon>Operophtera</taxon>
    </lineage>
</organism>
<feature type="domain" description="CSN8/PSMD8/EIF3K" evidence="6">
    <location>
        <begin position="26"/>
        <end position="157"/>
    </location>
</feature>
<proteinExistence type="predicted"/>
<evidence type="ECO:0000313" key="8">
    <source>
        <dbReference type="Proteomes" id="UP000037510"/>
    </source>
</evidence>
<dbReference type="EMBL" id="JTDY01003468">
    <property type="protein sequence ID" value="KOB69510.1"/>
    <property type="molecule type" value="Genomic_DNA"/>
</dbReference>
<evidence type="ECO:0000256" key="5">
    <source>
        <dbReference type="ARBA" id="ARBA00023242"/>
    </source>
</evidence>
<name>A0A0L7L253_OPEBR</name>
<evidence type="ECO:0000313" key="7">
    <source>
        <dbReference type="EMBL" id="KOB69510.1"/>
    </source>
</evidence>